<evidence type="ECO:0000313" key="3">
    <source>
        <dbReference type="Proteomes" id="UP000177418"/>
    </source>
</evidence>
<keyword evidence="1" id="KW-0472">Membrane</keyword>
<evidence type="ECO:0000256" key="1">
    <source>
        <dbReference type="SAM" id="Phobius"/>
    </source>
</evidence>
<keyword evidence="1" id="KW-0812">Transmembrane</keyword>
<feature type="transmembrane region" description="Helical" evidence="1">
    <location>
        <begin position="201"/>
        <end position="222"/>
    </location>
</feature>
<dbReference type="AlphaFoldDB" id="A0A1F7JH57"/>
<dbReference type="Proteomes" id="UP000177418">
    <property type="component" value="Unassembled WGS sequence"/>
</dbReference>
<evidence type="ECO:0008006" key="4">
    <source>
        <dbReference type="Google" id="ProtNLM"/>
    </source>
</evidence>
<evidence type="ECO:0000313" key="2">
    <source>
        <dbReference type="EMBL" id="OGK54912.1"/>
    </source>
</evidence>
<feature type="transmembrane region" description="Helical" evidence="1">
    <location>
        <begin position="89"/>
        <end position="109"/>
    </location>
</feature>
<reference evidence="2 3" key="1">
    <citation type="journal article" date="2016" name="Nat. Commun.">
        <title>Thousands of microbial genomes shed light on interconnected biogeochemical processes in an aquifer system.</title>
        <authorList>
            <person name="Anantharaman K."/>
            <person name="Brown C.T."/>
            <person name="Hug L.A."/>
            <person name="Sharon I."/>
            <person name="Castelle C.J."/>
            <person name="Probst A.J."/>
            <person name="Thomas B.C."/>
            <person name="Singh A."/>
            <person name="Wilkins M.J."/>
            <person name="Karaoz U."/>
            <person name="Brodie E.L."/>
            <person name="Williams K.H."/>
            <person name="Hubbard S.S."/>
            <person name="Banfield J.F."/>
        </authorList>
    </citation>
    <scope>NUCLEOTIDE SEQUENCE [LARGE SCALE GENOMIC DNA]</scope>
</reference>
<feature type="transmembrane region" description="Helical" evidence="1">
    <location>
        <begin position="12"/>
        <end position="31"/>
    </location>
</feature>
<feature type="transmembrane region" description="Helical" evidence="1">
    <location>
        <begin position="270"/>
        <end position="289"/>
    </location>
</feature>
<feature type="transmembrane region" description="Helical" evidence="1">
    <location>
        <begin position="138"/>
        <end position="155"/>
    </location>
</feature>
<keyword evidence="1" id="KW-1133">Transmembrane helix</keyword>
<proteinExistence type="predicted"/>
<dbReference type="EMBL" id="MGAV01000012">
    <property type="protein sequence ID" value="OGK54912.1"/>
    <property type="molecule type" value="Genomic_DNA"/>
</dbReference>
<feature type="transmembrane region" description="Helical" evidence="1">
    <location>
        <begin position="161"/>
        <end position="189"/>
    </location>
</feature>
<accession>A0A1F7JH57</accession>
<feature type="transmembrane region" description="Helical" evidence="1">
    <location>
        <begin position="115"/>
        <end position="131"/>
    </location>
</feature>
<feature type="transmembrane region" description="Helical" evidence="1">
    <location>
        <begin position="374"/>
        <end position="389"/>
    </location>
</feature>
<comment type="caution">
    <text evidence="2">The sequence shown here is derived from an EMBL/GenBank/DDBJ whole genome shotgun (WGS) entry which is preliminary data.</text>
</comment>
<feature type="transmembrane region" description="Helical" evidence="1">
    <location>
        <begin position="301"/>
        <end position="319"/>
    </location>
</feature>
<sequence length="399" mass="46474">MVINGNKNIVKSSALFFIIFFFSYFIFQGMITSPNEIDSLKLHIPTAHKILDGSIYNPKTFTNDLFYYPWIIEYILAVFILLKIPLNLYNVVATGFLLLAIFKLTNLVIKEKQNALFAISFCFLPVITRWLNTQKNDIWTVFFYIISICILEKGLSSRKSYLLLGVTLGAVAGAKYFSWLFIIPVIAIYYKQFTNSKKISFLILTFLSLSLIGGSWILRAWFYTGNPVYPLNIAIVSGSGDEFFRFNLIKYILFFKNGLFIFIEKLFSEYLFWALALFSIPFFTLHIKHKNKSLSDSIKRIASLGFINFVIFLFLPTWVDNLTSSMRYGYYSIIPLAIVSWWLLIKHKTQFWAYTLSFLTIFTGLTNFDFRPKIALFSLIVLFVVIKYKKEQKFNFHDS</sequence>
<gene>
    <name evidence="2" type="ORF">A3H78_00335</name>
</gene>
<name>A0A1F7JH57_9BACT</name>
<feature type="transmembrane region" description="Helical" evidence="1">
    <location>
        <begin position="325"/>
        <end position="344"/>
    </location>
</feature>
<feature type="transmembrane region" description="Helical" evidence="1">
    <location>
        <begin position="65"/>
        <end position="82"/>
    </location>
</feature>
<protein>
    <recommendedName>
        <fullName evidence="4">Glycosyltransferase RgtA/B/C/D-like domain-containing protein</fullName>
    </recommendedName>
</protein>
<organism evidence="2 3">
    <name type="scientific">Candidatus Roizmanbacteria bacterium RIFCSPLOWO2_02_FULL_36_11</name>
    <dbReference type="NCBI Taxonomy" id="1802071"/>
    <lineage>
        <taxon>Bacteria</taxon>
        <taxon>Candidatus Roizmaniibacteriota</taxon>
    </lineage>
</organism>